<protein>
    <recommendedName>
        <fullName evidence="3">SGNH/GDSL hydrolase family protein</fullName>
    </recommendedName>
</protein>
<dbReference type="Proteomes" id="UP000643610">
    <property type="component" value="Unassembled WGS sequence"/>
</dbReference>
<comment type="caution">
    <text evidence="1">The sequence shown here is derived from an EMBL/GenBank/DDBJ whole genome shotgun (WGS) entry which is preliminary data.</text>
</comment>
<reference evidence="1 2" key="1">
    <citation type="submission" date="2020-08" db="EMBL/GenBank/DDBJ databases">
        <title>Novel species isolated from subtropical streams in China.</title>
        <authorList>
            <person name="Lu H."/>
        </authorList>
    </citation>
    <scope>NUCLEOTIDE SEQUENCE [LARGE SCALE GENOMIC DNA]</scope>
    <source>
        <strain evidence="1 2">KCTC 52442</strain>
    </source>
</reference>
<name>A0ABR6XPM6_9BURK</name>
<accession>A0ABR6XPM6</accession>
<dbReference type="EMBL" id="JACOFU010000002">
    <property type="protein sequence ID" value="MBC3831323.1"/>
    <property type="molecule type" value="Genomic_DNA"/>
</dbReference>
<evidence type="ECO:0008006" key="3">
    <source>
        <dbReference type="Google" id="ProtNLM"/>
    </source>
</evidence>
<keyword evidence="2" id="KW-1185">Reference proteome</keyword>
<organism evidence="1 2">
    <name type="scientific">Undibacterium amnicola</name>
    <dbReference type="NCBI Taxonomy" id="1834038"/>
    <lineage>
        <taxon>Bacteria</taxon>
        <taxon>Pseudomonadati</taxon>
        <taxon>Pseudomonadota</taxon>
        <taxon>Betaproteobacteria</taxon>
        <taxon>Burkholderiales</taxon>
        <taxon>Oxalobacteraceae</taxon>
        <taxon>Undibacterium</taxon>
    </lineage>
</organism>
<evidence type="ECO:0000313" key="1">
    <source>
        <dbReference type="EMBL" id="MBC3831323.1"/>
    </source>
</evidence>
<evidence type="ECO:0000313" key="2">
    <source>
        <dbReference type="Proteomes" id="UP000643610"/>
    </source>
</evidence>
<gene>
    <name evidence="1" type="ORF">H8K33_07370</name>
</gene>
<sequence>MKLLKNLLLSIISIAIVLGIAETALHFADFPATPKHGWKWDESPYRGPMNQHDQHTNQLGLRGQNIAYTDEDFVVVLVGDSQTEAGTQVFENMPEGLLEKAIKVQSGRDKVKVFSIASAGWGQDQQLLWLTKYFEKYRANAVLVWTTPVNDYWENTFIDRSITLEAGKLKPTYTLDGEKLKAVIPASFEWKLLTLLGVALSSQDKDEKSSIEQIHLNHWLAKLPSTDRVATAPETCPKNEVIEQEVIEAYRKGERAYTIVTEEDVEGGRNHFSPYLTHLSPREEYSIAITHRLFQEIAKVSQQHGASFNIVHTYRNDLDAAFREIRCIKNLKTNTYFTYDGSDWLRHLKKSPLADQLIPLKIESEQALNVREGDWHFGKEGNQLAMQELAKVITQKYLSKP</sequence>
<proteinExistence type="predicted"/>